<reference evidence="1 2" key="1">
    <citation type="journal article" date="2012" name="Int. J. Syst. Evol. Microbiol.">
        <title>Shewanella dokdonensis sp. nov., isolated from seawater.</title>
        <authorList>
            <person name="Sung H.R."/>
            <person name="Yoon J.H."/>
            <person name="Ghim S.Y."/>
        </authorList>
    </citation>
    <scope>NUCLEOTIDE SEQUENCE [LARGE SCALE GENOMIC DNA]</scope>
    <source>
        <strain evidence="1 2">DSM 23626</strain>
    </source>
</reference>
<proteinExistence type="predicted"/>
<dbReference type="Proteomes" id="UP000676428">
    <property type="component" value="Chromosome"/>
</dbReference>
<accession>A0ABX8DJD4</accession>
<keyword evidence="2" id="KW-1185">Reference proteome</keyword>
<sequence>MERYPSSEFTQDVKALKKRKLELKEQLFDMLKCQAGFKH</sequence>
<protein>
    <submittedName>
        <fullName evidence="1">DUF465 domain-containing protein</fullName>
    </submittedName>
</protein>
<dbReference type="EMBL" id="CP074572">
    <property type="protein sequence ID" value="QVK24781.1"/>
    <property type="molecule type" value="Genomic_DNA"/>
</dbReference>
<organism evidence="1 2">
    <name type="scientific">Shewanella dokdonensis</name>
    <dbReference type="NCBI Taxonomy" id="712036"/>
    <lineage>
        <taxon>Bacteria</taxon>
        <taxon>Pseudomonadati</taxon>
        <taxon>Pseudomonadota</taxon>
        <taxon>Gammaproteobacteria</taxon>
        <taxon>Alteromonadales</taxon>
        <taxon>Shewanellaceae</taxon>
        <taxon>Shewanella</taxon>
    </lineage>
</organism>
<evidence type="ECO:0000313" key="2">
    <source>
        <dbReference type="Proteomes" id="UP000676428"/>
    </source>
</evidence>
<evidence type="ECO:0000313" key="1">
    <source>
        <dbReference type="EMBL" id="QVK24781.1"/>
    </source>
</evidence>
<gene>
    <name evidence="1" type="ORF">KHX94_07160</name>
</gene>
<name>A0ABX8DJD4_9GAMM</name>